<comment type="caution">
    <text evidence="1">The sequence shown here is derived from an EMBL/GenBank/DDBJ whole genome shotgun (WGS) entry which is preliminary data.</text>
</comment>
<evidence type="ECO:0000313" key="1">
    <source>
        <dbReference type="EMBL" id="MRI66634.1"/>
    </source>
</evidence>
<name>A0A6N7QYQ5_9BACI</name>
<gene>
    <name evidence="1" type="ORF">GH885_09770</name>
</gene>
<evidence type="ECO:0000313" key="2">
    <source>
        <dbReference type="Proteomes" id="UP000435187"/>
    </source>
</evidence>
<proteinExistence type="predicted"/>
<dbReference type="AlphaFoldDB" id="A0A6N7QYQ5"/>
<protein>
    <submittedName>
        <fullName evidence="1">Uncharacterized protein</fullName>
    </submittedName>
</protein>
<dbReference type="Proteomes" id="UP000435187">
    <property type="component" value="Unassembled WGS sequence"/>
</dbReference>
<accession>A0A6N7QYQ5</accession>
<dbReference type="EMBL" id="WJEE01000018">
    <property type="protein sequence ID" value="MRI66634.1"/>
    <property type="molecule type" value="Genomic_DNA"/>
</dbReference>
<keyword evidence="2" id="KW-1185">Reference proteome</keyword>
<sequence>MNNLNYVTLTQDEVENEFDVISSVEIKTSGEIDYSDGKPKANVKNIHESIVPEGEVNIYRISNHEIDIEKAVKIGLGVLENKQTKERVLFNSLRAVETGPTKIVQDTEIMRLTIYYQLAFPDYDDPAFNQFLDETANYEGINNVILSKDNAIIKELDFVMNRKKGLGDNVISFKVYKK</sequence>
<dbReference type="RefSeq" id="WP_153835317.1">
    <property type="nucleotide sequence ID" value="NZ_JBHUMW010000076.1"/>
</dbReference>
<reference evidence="1 2" key="1">
    <citation type="submission" date="2019-10" db="EMBL/GenBank/DDBJ databases">
        <title>Gracilibacillus salitolerans sp. nov., a moderate halophile isolated from a saline soil in northwest China.</title>
        <authorList>
            <person name="Gan L."/>
        </authorList>
    </citation>
    <scope>NUCLEOTIDE SEQUENCE [LARGE SCALE GENOMIC DNA]</scope>
    <source>
        <strain evidence="1 2">TP2-8</strain>
    </source>
</reference>
<organism evidence="1 2">
    <name type="scientific">Gracilibacillus thailandensis</name>
    <dbReference type="NCBI Taxonomy" id="563735"/>
    <lineage>
        <taxon>Bacteria</taxon>
        <taxon>Bacillati</taxon>
        <taxon>Bacillota</taxon>
        <taxon>Bacilli</taxon>
        <taxon>Bacillales</taxon>
        <taxon>Bacillaceae</taxon>
        <taxon>Gracilibacillus</taxon>
    </lineage>
</organism>